<dbReference type="EMBL" id="AOGT01000126">
    <property type="protein sequence ID" value="EMG50770.1"/>
    <property type="molecule type" value="Genomic_DNA"/>
</dbReference>
<evidence type="ECO:0000313" key="2">
    <source>
        <dbReference type="Proteomes" id="UP000011777"/>
    </source>
</evidence>
<dbReference type="AlphaFoldDB" id="M3K691"/>
<comment type="caution">
    <text evidence="1">The sequence shown here is derived from an EMBL/GenBank/DDBJ whole genome shotgun (WGS) entry which is preliminary data.</text>
</comment>
<gene>
    <name evidence="1" type="ORF">G210_1053</name>
</gene>
<sequence>FFGVYRWADSERIGTAFQS</sequence>
<name>M3K691_CANMX</name>
<keyword evidence="2" id="KW-1185">Reference proteome</keyword>
<reference evidence="1 2" key="1">
    <citation type="submission" date="2013-02" db="EMBL/GenBank/DDBJ databases">
        <title>Genome sequence of Candida maltosa Xu316, a potential industrial strain for xylitol and ethanol production.</title>
        <authorList>
            <person name="Yu J."/>
            <person name="Wang Q."/>
            <person name="Geng X."/>
            <person name="Bao W."/>
            <person name="He P."/>
            <person name="Cai J."/>
        </authorList>
    </citation>
    <scope>NUCLEOTIDE SEQUENCE [LARGE SCALE GENOMIC DNA]</scope>
    <source>
        <strain evidence="2">Xu316</strain>
    </source>
</reference>
<protein>
    <submittedName>
        <fullName evidence="1">Uncharacterized protein</fullName>
    </submittedName>
</protein>
<organism evidence="1 2">
    <name type="scientific">Candida maltosa (strain Xu316)</name>
    <name type="common">Yeast</name>
    <dbReference type="NCBI Taxonomy" id="1245528"/>
    <lineage>
        <taxon>Eukaryota</taxon>
        <taxon>Fungi</taxon>
        <taxon>Dikarya</taxon>
        <taxon>Ascomycota</taxon>
        <taxon>Saccharomycotina</taxon>
        <taxon>Pichiomycetes</taxon>
        <taxon>Debaryomycetaceae</taxon>
        <taxon>Candida/Lodderomyces clade</taxon>
        <taxon>Candida</taxon>
    </lineage>
</organism>
<dbReference type="Proteomes" id="UP000011777">
    <property type="component" value="Unassembled WGS sequence"/>
</dbReference>
<accession>M3K691</accession>
<dbReference type="HOGENOM" id="CLU_3430696_0_0_1"/>
<evidence type="ECO:0000313" key="1">
    <source>
        <dbReference type="EMBL" id="EMG50770.1"/>
    </source>
</evidence>
<feature type="non-terminal residue" evidence="1">
    <location>
        <position position="1"/>
    </location>
</feature>
<proteinExistence type="predicted"/>